<gene>
    <name evidence="2" type="ORF">Srubr_06180</name>
</gene>
<feature type="compositionally biased region" description="Basic residues" evidence="1">
    <location>
        <begin position="43"/>
        <end position="58"/>
    </location>
</feature>
<reference evidence="3" key="1">
    <citation type="submission" date="2023-07" db="EMBL/GenBank/DDBJ databases">
        <title>Whole genome shotgun sequence of Streptomyces achromogenes subsp. rubradiris NBRC 14000.</title>
        <authorList>
            <person name="Komaki H."/>
            <person name="Tamura T."/>
        </authorList>
    </citation>
    <scope>NUCLEOTIDE SEQUENCE [LARGE SCALE GENOMIC DNA]</scope>
    <source>
        <strain evidence="3">NBRC 14000</strain>
    </source>
</reference>
<feature type="compositionally biased region" description="Low complexity" evidence="1">
    <location>
        <begin position="17"/>
        <end position="42"/>
    </location>
</feature>
<feature type="region of interest" description="Disordered" evidence="1">
    <location>
        <begin position="1"/>
        <end position="93"/>
    </location>
</feature>
<protein>
    <submittedName>
        <fullName evidence="2">Uncharacterized protein</fullName>
    </submittedName>
</protein>
<organism evidence="2 3">
    <name type="scientific">Streptomyces rubradiris</name>
    <name type="common">Streptomyces achromogenes subsp. rubradiris</name>
    <dbReference type="NCBI Taxonomy" id="285531"/>
    <lineage>
        <taxon>Bacteria</taxon>
        <taxon>Bacillati</taxon>
        <taxon>Actinomycetota</taxon>
        <taxon>Actinomycetes</taxon>
        <taxon>Kitasatosporales</taxon>
        <taxon>Streptomycetaceae</taxon>
        <taxon>Streptomyces</taxon>
    </lineage>
</organism>
<name>A0ABQ3R4I6_STRRR</name>
<dbReference type="Proteomes" id="UP000646738">
    <property type="component" value="Unassembled WGS sequence"/>
</dbReference>
<proteinExistence type="predicted"/>
<sequence length="93" mass="9690">MARQGAQKALENCTSVARSPSAAPSSAAPMRLPSSRPPTRTLPFRRRRGSSRRARQRRTAGPVVISTTRPGAAKIPGGTPGDGKGGLKIRGGM</sequence>
<feature type="compositionally biased region" description="Gly residues" evidence="1">
    <location>
        <begin position="78"/>
        <end position="93"/>
    </location>
</feature>
<evidence type="ECO:0000313" key="2">
    <source>
        <dbReference type="EMBL" id="GHI50772.1"/>
    </source>
</evidence>
<comment type="caution">
    <text evidence="2">The sequence shown here is derived from an EMBL/GenBank/DDBJ whole genome shotgun (WGS) entry which is preliminary data.</text>
</comment>
<evidence type="ECO:0000313" key="3">
    <source>
        <dbReference type="Proteomes" id="UP000646738"/>
    </source>
</evidence>
<keyword evidence="3" id="KW-1185">Reference proteome</keyword>
<accession>A0ABQ3R4I6</accession>
<dbReference type="EMBL" id="BNEA01000001">
    <property type="protein sequence ID" value="GHI50772.1"/>
    <property type="molecule type" value="Genomic_DNA"/>
</dbReference>
<evidence type="ECO:0000256" key="1">
    <source>
        <dbReference type="SAM" id="MobiDB-lite"/>
    </source>
</evidence>